<gene>
    <name evidence="1" type="ORF">RDB_LOCUS23906</name>
</gene>
<protein>
    <submittedName>
        <fullName evidence="1">Uncharacterized protein</fullName>
    </submittedName>
</protein>
<organism evidence="1 2">
    <name type="scientific">Rhizoctonia solani</name>
    <dbReference type="NCBI Taxonomy" id="456999"/>
    <lineage>
        <taxon>Eukaryota</taxon>
        <taxon>Fungi</taxon>
        <taxon>Dikarya</taxon>
        <taxon>Basidiomycota</taxon>
        <taxon>Agaricomycotina</taxon>
        <taxon>Agaricomycetes</taxon>
        <taxon>Cantharellales</taxon>
        <taxon>Ceratobasidiaceae</taxon>
        <taxon>Rhizoctonia</taxon>
    </lineage>
</organism>
<accession>A0A8H2XBR9</accession>
<evidence type="ECO:0000313" key="1">
    <source>
        <dbReference type="EMBL" id="CAE6421876.1"/>
    </source>
</evidence>
<sequence length="619" mass="70031">MELFGSHGILTHPRRAEERKNFISSSFTSSADLSQRLTSSSNDDPSRSLAMRFHEEWLHPECPVNEWYQQQQQVRSSTQFKRIEHWRANHPPFYHEYLLIRLGGEDGDICRVERLGDGSRRNAVTRVGCTAYDIIQSFSASEYALHPMSKEPADLICQIDAPREFNLLDVLAICWSLQHTQRCSKYTLQRYNCYFLCLTVLAVLARRVGEWEAVVGNEATWLGLVNDAINYLQQTPCDDAEELAGVGVCDIVNPSHPDPRAFLLGPLRTRLTDNGFENWKTCISETLWVQDLEGEFKKGLASCVKDSVGTALGSNSDCATNMKAILDFNPDYEDECKAQDISQELVTAVMLQEFQIDTQLLSDAATSADRTRQMRELEYRRTLLRKMSSWARVPTLYARSVIRGPKLFIDQNRGGEPTMIDQSIAKWIRRHPLDAFIFMKLLCSNVKGELPTAIDFDSLDKQTASLKLKRLLTLPVLATQATKVQILMITLIRRKWIAGLQACVGTVISNKTKDRISKLASTSKSCVLRMTDSTGRARELTVPEFHNHIISRTRAHGKNVESKRLAAAELVELDIGIAMSEVWKGLPKSPGDRLKKVDWGKTSQVDRSQLDRIVPGFTF</sequence>
<comment type="caution">
    <text evidence="1">The sequence shown here is derived from an EMBL/GenBank/DDBJ whole genome shotgun (WGS) entry which is preliminary data.</text>
</comment>
<dbReference type="Proteomes" id="UP000663888">
    <property type="component" value="Unassembled WGS sequence"/>
</dbReference>
<reference evidence="1" key="1">
    <citation type="submission" date="2021-01" db="EMBL/GenBank/DDBJ databases">
        <authorList>
            <person name="Kaushik A."/>
        </authorList>
    </citation>
    <scope>NUCLEOTIDE SEQUENCE</scope>
    <source>
        <strain evidence="1">AG4-R118</strain>
    </source>
</reference>
<name>A0A8H2XBR9_9AGAM</name>
<dbReference type="AlphaFoldDB" id="A0A8H2XBR9"/>
<dbReference type="EMBL" id="CAJMWX010000634">
    <property type="protein sequence ID" value="CAE6421876.1"/>
    <property type="molecule type" value="Genomic_DNA"/>
</dbReference>
<evidence type="ECO:0000313" key="2">
    <source>
        <dbReference type="Proteomes" id="UP000663888"/>
    </source>
</evidence>
<proteinExistence type="predicted"/>